<sequence length="249" mass="28908">MLEAKDFFAIAEAMLRSAQGTEMTGEALNGLHDGDIIFKRTTEMLIENVSAIQLLTANGLIRPAFSTLRTTIDLVASFCWLCQKPEDRRVAYLDHEQKAQRTMKALGWEVEYEQFYRLLSKFTHGDFRLNDLYKVVLDAEEASREVSANAEYLFMETESGRELHIIEDMTGERLNQEFGHFIAFKTFDYVLAMLLNGSGSYADSHIWWPGRPFMERFDRFANELVSFPRLLWLQEKAKLSVYQIEGWCR</sequence>
<gene>
    <name evidence="1" type="ORF">SAMN05216189_101314</name>
    <name evidence="2" type="ORF">SAMN06295949_116134</name>
</gene>
<proteinExistence type="predicted"/>
<evidence type="ECO:0000313" key="4">
    <source>
        <dbReference type="Proteomes" id="UP000199693"/>
    </source>
</evidence>
<evidence type="ECO:0000313" key="2">
    <source>
        <dbReference type="EMBL" id="SNT19333.1"/>
    </source>
</evidence>
<dbReference type="Proteomes" id="UP000199693">
    <property type="component" value="Unassembled WGS sequence"/>
</dbReference>
<dbReference type="AlphaFoldDB" id="A0A239KNY5"/>
<protein>
    <submittedName>
        <fullName evidence="1">Uncharacterized protein</fullName>
    </submittedName>
</protein>
<organism evidence="1 4">
    <name type="scientific">Pseudomonas delhiensis</name>
    <dbReference type="NCBI Taxonomy" id="366289"/>
    <lineage>
        <taxon>Bacteria</taxon>
        <taxon>Pseudomonadati</taxon>
        <taxon>Pseudomonadota</taxon>
        <taxon>Gammaproteobacteria</taxon>
        <taxon>Pseudomonadales</taxon>
        <taxon>Pseudomonadaceae</taxon>
        <taxon>Pseudomonas</taxon>
    </lineage>
</organism>
<dbReference type="EMBL" id="FNEC01000013">
    <property type="protein sequence ID" value="SDJ13522.1"/>
    <property type="molecule type" value="Genomic_DNA"/>
</dbReference>
<dbReference type="Pfam" id="PF18928">
    <property type="entry name" value="DUF5677"/>
    <property type="match status" value="1"/>
</dbReference>
<evidence type="ECO:0000313" key="3">
    <source>
        <dbReference type="Proteomes" id="UP000198309"/>
    </source>
</evidence>
<reference evidence="2 3" key="2">
    <citation type="submission" date="2017-06" db="EMBL/GenBank/DDBJ databases">
        <authorList>
            <person name="Varghese N."/>
            <person name="Submissions S."/>
        </authorList>
    </citation>
    <scope>NUCLEOTIDE SEQUENCE [LARGE SCALE GENOMIC DNA]</scope>
    <source>
        <strain evidence="2 3">RLD-1</strain>
    </source>
</reference>
<dbReference type="Proteomes" id="UP000198309">
    <property type="component" value="Unassembled WGS sequence"/>
</dbReference>
<dbReference type="InterPro" id="IPR043733">
    <property type="entry name" value="DUF5677"/>
</dbReference>
<keyword evidence="3" id="KW-1185">Reference proteome</keyword>
<reference evidence="1 4" key="1">
    <citation type="submission" date="2016-10" db="EMBL/GenBank/DDBJ databases">
        <authorList>
            <person name="de Groot N.N."/>
        </authorList>
    </citation>
    <scope>NUCLEOTIDE SEQUENCE [LARGE SCALE GENOMIC DNA]</scope>
    <source>
        <strain evidence="1 4">CCM 7361</strain>
    </source>
</reference>
<dbReference type="EMBL" id="FZPC01000016">
    <property type="protein sequence ID" value="SNT19333.1"/>
    <property type="molecule type" value="Genomic_DNA"/>
</dbReference>
<accession>A0A239KNY5</accession>
<evidence type="ECO:0000313" key="1">
    <source>
        <dbReference type="EMBL" id="SDJ13522.1"/>
    </source>
</evidence>
<name>A0A239KNY5_9PSED</name>
<dbReference type="RefSeq" id="WP_089392449.1">
    <property type="nucleotide sequence ID" value="NZ_FNEC01000013.1"/>
</dbReference>